<gene>
    <name evidence="10" type="ORF">H6A34_07770</name>
</gene>
<evidence type="ECO:0000256" key="3">
    <source>
        <dbReference type="ARBA" id="ARBA00022448"/>
    </source>
</evidence>
<keyword evidence="4" id="KW-1003">Cell membrane</keyword>
<name>A0A938WSB2_9BACT</name>
<comment type="similarity">
    <text evidence="2">Belongs to the autoinducer-2 exporter (AI-2E) (TC 2.A.86) family.</text>
</comment>
<evidence type="ECO:0000256" key="2">
    <source>
        <dbReference type="ARBA" id="ARBA00009773"/>
    </source>
</evidence>
<feature type="compositionally biased region" description="Polar residues" evidence="8">
    <location>
        <begin position="367"/>
        <end position="387"/>
    </location>
</feature>
<keyword evidence="6 9" id="KW-1133">Transmembrane helix</keyword>
<sequence>MLEEKITFDKFIRWSLTAVVVVIVLLLMNYLSSVLLPFFVAWLLAYMIYPIVKFVQYKMHVPTRVLSIIISIVFIVAVIGGIFYLIVPPMIEQFDKLSEVISRYLHQKTHINNFPVAIQQWLNEYKDEIQKFMQQEDVVQAIKGAMPKVFSVIGQTANVILSIVASLITLLYLFFILLDYERLASGFIKIFPKKNRPFWHALINDVEREMNSYIRGQGLVALCIGILFCIGFTIIGFPMAIGLGILIGILSLIPYVHGLAFIPMVILSLLKAADTGQNFWVIFASATGVFVIVQIITDMVLTPKIMGKAMGLNPAVILLSLSVWGALLGFIGLIIALPLTTLIIAYYQRYITKENIDEPAVPDKDISPQTQSSTYKTAVNQSIAPSQNEEKRQKDGK</sequence>
<keyword evidence="7 9" id="KW-0472">Membrane</keyword>
<reference evidence="10" key="2">
    <citation type="journal article" date="2021" name="Sci. Rep.">
        <title>The distribution of antibiotic resistance genes in chicken gut microbiota commensals.</title>
        <authorList>
            <person name="Juricova H."/>
            <person name="Matiasovicova J."/>
            <person name="Kubasova T."/>
            <person name="Cejkova D."/>
            <person name="Rychlik I."/>
        </authorList>
    </citation>
    <scope>NUCLEOTIDE SEQUENCE</scope>
    <source>
        <strain evidence="10">An824</strain>
    </source>
</reference>
<evidence type="ECO:0000256" key="7">
    <source>
        <dbReference type="ARBA" id="ARBA00023136"/>
    </source>
</evidence>
<feature type="region of interest" description="Disordered" evidence="8">
    <location>
        <begin position="359"/>
        <end position="397"/>
    </location>
</feature>
<feature type="transmembrane region" description="Helical" evidence="9">
    <location>
        <begin position="218"/>
        <end position="237"/>
    </location>
</feature>
<reference evidence="10" key="1">
    <citation type="submission" date="2020-08" db="EMBL/GenBank/DDBJ databases">
        <authorList>
            <person name="Cejkova D."/>
            <person name="Kubasova T."/>
            <person name="Jahodarova E."/>
            <person name="Rychlik I."/>
        </authorList>
    </citation>
    <scope>NUCLEOTIDE SEQUENCE</scope>
    <source>
        <strain evidence="10">An824</strain>
    </source>
</reference>
<dbReference type="EMBL" id="JACJJG010000035">
    <property type="protein sequence ID" value="MBM6673771.1"/>
    <property type="molecule type" value="Genomic_DNA"/>
</dbReference>
<comment type="caution">
    <text evidence="10">The sequence shown here is derived from an EMBL/GenBank/DDBJ whole genome shotgun (WGS) entry which is preliminary data.</text>
</comment>
<feature type="transmembrane region" description="Helical" evidence="9">
    <location>
        <begin position="243"/>
        <end position="267"/>
    </location>
</feature>
<proteinExistence type="inferred from homology"/>
<dbReference type="GO" id="GO:0055085">
    <property type="term" value="P:transmembrane transport"/>
    <property type="evidence" value="ECO:0007669"/>
    <property type="project" value="TreeGrafter"/>
</dbReference>
<dbReference type="AlphaFoldDB" id="A0A938WSB2"/>
<keyword evidence="5 9" id="KW-0812">Transmembrane</keyword>
<organism evidence="10 11">
    <name type="scientific">Marseilla massiliensis</name>
    <dbReference type="NCBI Taxonomy" id="1841864"/>
    <lineage>
        <taxon>Bacteria</taxon>
        <taxon>Pseudomonadati</taxon>
        <taxon>Bacteroidota</taxon>
        <taxon>Bacteroidia</taxon>
        <taxon>Bacteroidales</taxon>
        <taxon>Prevotellaceae</taxon>
        <taxon>Marseilla</taxon>
    </lineage>
</organism>
<accession>A0A938WSB2</accession>
<evidence type="ECO:0000256" key="6">
    <source>
        <dbReference type="ARBA" id="ARBA00022989"/>
    </source>
</evidence>
<dbReference type="PANTHER" id="PTHR21716">
    <property type="entry name" value="TRANSMEMBRANE PROTEIN"/>
    <property type="match status" value="1"/>
</dbReference>
<feature type="transmembrane region" description="Helical" evidence="9">
    <location>
        <begin position="34"/>
        <end position="52"/>
    </location>
</feature>
<evidence type="ECO:0000256" key="8">
    <source>
        <dbReference type="SAM" id="MobiDB-lite"/>
    </source>
</evidence>
<dbReference type="Pfam" id="PF01594">
    <property type="entry name" value="AI-2E_transport"/>
    <property type="match status" value="1"/>
</dbReference>
<dbReference type="GO" id="GO:0005886">
    <property type="term" value="C:plasma membrane"/>
    <property type="evidence" value="ECO:0007669"/>
    <property type="project" value="UniProtKB-SubCell"/>
</dbReference>
<evidence type="ECO:0000256" key="9">
    <source>
        <dbReference type="SAM" id="Phobius"/>
    </source>
</evidence>
<feature type="transmembrane region" description="Helical" evidence="9">
    <location>
        <begin position="279"/>
        <end position="297"/>
    </location>
</feature>
<keyword evidence="3" id="KW-0813">Transport</keyword>
<dbReference type="PANTHER" id="PTHR21716:SF53">
    <property type="entry name" value="PERMEASE PERM-RELATED"/>
    <property type="match status" value="1"/>
</dbReference>
<evidence type="ECO:0000313" key="11">
    <source>
        <dbReference type="Proteomes" id="UP000706891"/>
    </source>
</evidence>
<feature type="compositionally biased region" description="Basic and acidic residues" evidence="8">
    <location>
        <begin position="388"/>
        <end position="397"/>
    </location>
</feature>
<evidence type="ECO:0000256" key="4">
    <source>
        <dbReference type="ARBA" id="ARBA00022475"/>
    </source>
</evidence>
<feature type="transmembrane region" description="Helical" evidence="9">
    <location>
        <begin position="159"/>
        <end position="180"/>
    </location>
</feature>
<evidence type="ECO:0000256" key="5">
    <source>
        <dbReference type="ARBA" id="ARBA00022692"/>
    </source>
</evidence>
<dbReference type="Proteomes" id="UP000706891">
    <property type="component" value="Unassembled WGS sequence"/>
</dbReference>
<protein>
    <submittedName>
        <fullName evidence="10">AI-2E family transporter</fullName>
    </submittedName>
</protein>
<keyword evidence="11" id="KW-1185">Reference proteome</keyword>
<dbReference type="InterPro" id="IPR002549">
    <property type="entry name" value="AI-2E-like"/>
</dbReference>
<feature type="transmembrane region" description="Helical" evidence="9">
    <location>
        <begin position="64"/>
        <end position="87"/>
    </location>
</feature>
<feature type="transmembrane region" description="Helical" evidence="9">
    <location>
        <begin position="12"/>
        <end position="28"/>
    </location>
</feature>
<dbReference type="RefSeq" id="WP_021947724.1">
    <property type="nucleotide sequence ID" value="NZ_JACJJG010000035.1"/>
</dbReference>
<feature type="transmembrane region" description="Helical" evidence="9">
    <location>
        <begin position="317"/>
        <end position="347"/>
    </location>
</feature>
<comment type="subcellular location">
    <subcellularLocation>
        <location evidence="1">Cell membrane</location>
        <topology evidence="1">Multi-pass membrane protein</topology>
    </subcellularLocation>
</comment>
<evidence type="ECO:0000256" key="1">
    <source>
        <dbReference type="ARBA" id="ARBA00004651"/>
    </source>
</evidence>
<evidence type="ECO:0000313" key="10">
    <source>
        <dbReference type="EMBL" id="MBM6673771.1"/>
    </source>
</evidence>